<dbReference type="Gene3D" id="2.70.70.10">
    <property type="entry name" value="Glucose Permease (Domain IIA)"/>
    <property type="match status" value="1"/>
</dbReference>
<dbReference type="GeneID" id="93344838"/>
<dbReference type="RefSeq" id="WP_010079159.1">
    <property type="nucleotide sequence ID" value="NC_012803.1"/>
</dbReference>
<sequence length="224" mass="22955">MTPRTLLPRPLPRPHIAGCVAAALLAWLVLALGVGGLDPVPRAASAPSGRDALLLVAASPAGPGTTAAPVAWHPPVAGAAPDDVLRAFVAPERPWSRGHRGVDLAVPSGAPIQAPAAGRVVFAGVVVDRPVLTLEHADGTYSSLEPVEADVAVGAVVDAGDPVGRLAGTPPHCPRACVHWGVREPDGWRVGDAAFDRYLDPLVLIGWSGPSVLWPHAAPHPARP</sequence>
<evidence type="ECO:0000259" key="1">
    <source>
        <dbReference type="Pfam" id="PF01551"/>
    </source>
</evidence>
<feature type="domain" description="M23ase beta-sheet core" evidence="1">
    <location>
        <begin position="98"/>
        <end position="184"/>
    </location>
</feature>
<dbReference type="CDD" id="cd12797">
    <property type="entry name" value="M23_peptidase"/>
    <property type="match status" value="1"/>
</dbReference>
<evidence type="ECO:0000313" key="2">
    <source>
        <dbReference type="EMBL" id="SQG49160.1"/>
    </source>
</evidence>
<accession>A0A7Z7PAF1</accession>
<reference evidence="2 3" key="1">
    <citation type="submission" date="2018-06" db="EMBL/GenBank/DDBJ databases">
        <authorList>
            <consortium name="Pathogen Informatics"/>
            <person name="Doyle S."/>
        </authorList>
    </citation>
    <scope>NUCLEOTIDE SEQUENCE [LARGE SCALE GENOMIC DNA]</scope>
    <source>
        <strain evidence="2 3">NCTC2665</strain>
    </source>
</reference>
<protein>
    <submittedName>
        <fullName evidence="2">Membrane-bound metallopeptidase</fullName>
    </submittedName>
</protein>
<organism evidence="2 3">
    <name type="scientific">Micrococcus luteus (strain ATCC 4698 / DSM 20030 / JCM 1464 / CCM 169 / CCUG 5858 / IAM 1056 / NBRC 3333 / NCIMB 9278 / NCTC 2665 / VKM Ac-2230)</name>
    <name type="common">Micrococcus lysodeikticus</name>
    <dbReference type="NCBI Taxonomy" id="465515"/>
    <lineage>
        <taxon>Bacteria</taxon>
        <taxon>Bacillati</taxon>
        <taxon>Actinomycetota</taxon>
        <taxon>Actinomycetes</taxon>
        <taxon>Micrococcales</taxon>
        <taxon>Micrococcaceae</taxon>
        <taxon>Micrococcus</taxon>
    </lineage>
</organism>
<proteinExistence type="predicted"/>
<dbReference type="Pfam" id="PF01551">
    <property type="entry name" value="Peptidase_M23"/>
    <property type="match status" value="1"/>
</dbReference>
<gene>
    <name evidence="2" type="ORF">NCTC2665_01694</name>
</gene>
<dbReference type="AlphaFoldDB" id="A0A7Z7PAF1"/>
<dbReference type="InterPro" id="IPR011055">
    <property type="entry name" value="Dup_hybrid_motif"/>
</dbReference>
<evidence type="ECO:0000313" key="3">
    <source>
        <dbReference type="Proteomes" id="UP000248985"/>
    </source>
</evidence>
<dbReference type="SUPFAM" id="SSF51261">
    <property type="entry name" value="Duplicated hybrid motif"/>
    <property type="match status" value="1"/>
</dbReference>
<dbReference type="EMBL" id="LS483396">
    <property type="protein sequence ID" value="SQG49160.1"/>
    <property type="molecule type" value="Genomic_DNA"/>
</dbReference>
<dbReference type="Proteomes" id="UP000248985">
    <property type="component" value="Chromosome 1"/>
</dbReference>
<dbReference type="InterPro" id="IPR016047">
    <property type="entry name" value="M23ase_b-sheet_dom"/>
</dbReference>
<name>A0A7Z7PAF1_MICLC</name>